<dbReference type="InterPro" id="IPR006895">
    <property type="entry name" value="Znf_Sec23_Sec24"/>
</dbReference>
<dbReference type="eggNOG" id="KOG1984">
    <property type="taxonomic scope" value="Eukaryota"/>
</dbReference>
<keyword evidence="14" id="KW-1185">Reference proteome</keyword>
<keyword evidence="4" id="KW-0813">Transport</keyword>
<dbReference type="FunCoup" id="G0VJ23">
    <property type="interactions" value="186"/>
</dbReference>
<dbReference type="SUPFAM" id="SSF81811">
    <property type="entry name" value="Helical domain of Sec23/24"/>
    <property type="match status" value="1"/>
</dbReference>
<dbReference type="GO" id="GO:0030127">
    <property type="term" value="C:COPII vesicle coat"/>
    <property type="evidence" value="ECO:0007669"/>
    <property type="project" value="EnsemblFungi"/>
</dbReference>
<dbReference type="GO" id="GO:0000149">
    <property type="term" value="F:SNARE binding"/>
    <property type="evidence" value="ECO:0007669"/>
    <property type="project" value="TreeGrafter"/>
</dbReference>
<evidence type="ECO:0000259" key="11">
    <source>
        <dbReference type="Pfam" id="PF04815"/>
    </source>
</evidence>
<name>G0VJ23_NAUCA</name>
<keyword evidence="5" id="KW-0963">Cytoplasm</keyword>
<evidence type="ECO:0000313" key="14">
    <source>
        <dbReference type="Proteomes" id="UP000001640"/>
    </source>
</evidence>
<evidence type="ECO:0000259" key="9">
    <source>
        <dbReference type="Pfam" id="PF04810"/>
    </source>
</evidence>
<dbReference type="EMBL" id="HE576759">
    <property type="protein sequence ID" value="CCC71501.1"/>
    <property type="molecule type" value="Genomic_DNA"/>
</dbReference>
<dbReference type="GO" id="GO:0070971">
    <property type="term" value="C:endoplasmic reticulum exit site"/>
    <property type="evidence" value="ECO:0007669"/>
    <property type="project" value="TreeGrafter"/>
</dbReference>
<protein>
    <submittedName>
        <fullName evidence="13">Uncharacterized protein</fullName>
    </submittedName>
</protein>
<dbReference type="InterPro" id="IPR036174">
    <property type="entry name" value="Znf_Sec23_Sec24_sf"/>
</dbReference>
<evidence type="ECO:0000256" key="8">
    <source>
        <dbReference type="SAM" id="MobiDB-lite"/>
    </source>
</evidence>
<dbReference type="GeneID" id="96905179"/>
<dbReference type="Proteomes" id="UP000001640">
    <property type="component" value="Chromosome 8"/>
</dbReference>
<evidence type="ECO:0000256" key="6">
    <source>
        <dbReference type="ARBA" id="ARBA00022927"/>
    </source>
</evidence>
<dbReference type="OrthoDB" id="49016at2759"/>
<feature type="region of interest" description="Disordered" evidence="8">
    <location>
        <begin position="1"/>
        <end position="77"/>
    </location>
</feature>
<dbReference type="InterPro" id="IPR036180">
    <property type="entry name" value="Gelsolin-like_dom_sf"/>
</dbReference>
<feature type="domain" description="Sec23/Sec24 helical" evidence="11">
    <location>
        <begin position="650"/>
        <end position="751"/>
    </location>
</feature>
<evidence type="ECO:0000256" key="3">
    <source>
        <dbReference type="ARBA" id="ARBA00008334"/>
    </source>
</evidence>
<dbReference type="HOGENOM" id="CLU_004589_1_0_1"/>
<dbReference type="Pfam" id="PF04815">
    <property type="entry name" value="Sec23_helical"/>
    <property type="match status" value="1"/>
</dbReference>
<dbReference type="InterPro" id="IPR006896">
    <property type="entry name" value="Sec23/24_trunk_dom"/>
</dbReference>
<organism evidence="13 14">
    <name type="scientific">Naumovozyma castellii</name>
    <name type="common">Yeast</name>
    <name type="synonym">Saccharomyces castellii</name>
    <dbReference type="NCBI Taxonomy" id="27288"/>
    <lineage>
        <taxon>Eukaryota</taxon>
        <taxon>Fungi</taxon>
        <taxon>Dikarya</taxon>
        <taxon>Ascomycota</taxon>
        <taxon>Saccharomycotina</taxon>
        <taxon>Saccharomycetes</taxon>
        <taxon>Saccharomycetales</taxon>
        <taxon>Saccharomycetaceae</taxon>
        <taxon>Naumovozyma</taxon>
    </lineage>
</organism>
<proteinExistence type="inferred from homology"/>
<comment type="subcellular location">
    <subcellularLocation>
        <location evidence="2">Cytoplasm</location>
    </subcellularLocation>
    <subcellularLocation>
        <location evidence="1">Golgi apparatus membrane</location>
    </subcellularLocation>
</comment>
<dbReference type="KEGG" id="ncs:NCAS_0H01910"/>
<dbReference type="AlphaFoldDB" id="G0VJ23"/>
<dbReference type="Pfam" id="PF08033">
    <property type="entry name" value="Sec23_BS"/>
    <property type="match status" value="1"/>
</dbReference>
<feature type="domain" description="Sec23/Sec24 trunk" evidence="10">
    <location>
        <begin position="316"/>
        <end position="549"/>
    </location>
</feature>
<accession>G0VJ23</accession>
<dbReference type="InterPro" id="IPR036175">
    <property type="entry name" value="Sec23/24_helical_dom_sf"/>
</dbReference>
<evidence type="ECO:0000256" key="2">
    <source>
        <dbReference type="ARBA" id="ARBA00004496"/>
    </source>
</evidence>
<evidence type="ECO:0000259" key="12">
    <source>
        <dbReference type="Pfam" id="PF08033"/>
    </source>
</evidence>
<evidence type="ECO:0000256" key="7">
    <source>
        <dbReference type="ARBA" id="ARBA00023034"/>
    </source>
</evidence>
<evidence type="ECO:0000256" key="5">
    <source>
        <dbReference type="ARBA" id="ARBA00022490"/>
    </source>
</evidence>
<dbReference type="GO" id="GO:0006886">
    <property type="term" value="P:intracellular protein transport"/>
    <property type="evidence" value="ECO:0007669"/>
    <property type="project" value="EnsemblFungi"/>
</dbReference>
<dbReference type="InParanoid" id="G0VJ23"/>
<dbReference type="GO" id="GO:0000139">
    <property type="term" value="C:Golgi membrane"/>
    <property type="evidence" value="ECO:0007669"/>
    <property type="project" value="UniProtKB-SubCell"/>
</dbReference>
<dbReference type="SUPFAM" id="SSF53300">
    <property type="entry name" value="vWA-like"/>
    <property type="match status" value="1"/>
</dbReference>
<dbReference type="OMA" id="RLCKHGD"/>
<feature type="domain" description="Zinc finger Sec23/Sec24-type" evidence="9">
    <location>
        <begin position="238"/>
        <end position="274"/>
    </location>
</feature>
<dbReference type="Pfam" id="PF04811">
    <property type="entry name" value="Sec23_trunk"/>
    <property type="match status" value="1"/>
</dbReference>
<dbReference type="GO" id="GO:0008270">
    <property type="term" value="F:zinc ion binding"/>
    <property type="evidence" value="ECO:0007669"/>
    <property type="project" value="InterPro"/>
</dbReference>
<dbReference type="InterPro" id="IPR006900">
    <property type="entry name" value="Sec23/24_helical_dom"/>
</dbReference>
<evidence type="ECO:0000256" key="1">
    <source>
        <dbReference type="ARBA" id="ARBA00004394"/>
    </source>
</evidence>
<sequence length="949" mass="105905">MSQNNLQASLSSLSLGPPATTTGEAPTTGKKHRRPHRAYHNFAPNSSGSASPGVPLSNGSFGPFGPISETAPQSFTPRQVSISKADPMSSLMGAPTFNSQQPQDQLMGGQSPSVGGMASPYLQMSPQLSAPAQTTSHIVSTQRWEEQNQYLSQVFQTSLNSVPPLPTTQFYCTDQGSCDPRLMSLSMYNIPEEEHLRSATKLPLGLTIQPFATLIPDDVEIPIIGSTSMDSGEEIKPPLRCRRCRAYVNPKFNFTYDSNVICNICKIKMQVNPEDASMSMNGTNGEVSSQLELTKGCVDFLAPAVYNVNAKKPSLPLHYVFVIDVSLMANENGSSFAAIEGVRSSIEYISEHQPNCKVAIITYDKNIRFYSLRSESAQEFVVSEIDDVFLPFHDGLFVKPSESMFIINDTLERISNFIRNAKYFHVPETCYGSALQAAKLAIDTVTEGQGGKIVCSLNSLPNVGNGNLSLRKDDATKRHLKCDNEFYSKLAKSFVASYISLDLYVTSGGFVDMISVAHPVEMTNGLLKYYPHFKPDLQSATFINDMVQNISNIVGYQAILKVRCSAGLSVDQYYSASVDYSDRDPVIPVLTKDTTLDVLFKYDEKLKTGEDMHFQTALLYTDHNGVRKVRSINTTGAVSNNVREVFKFVNQNSILRIMIKDIIRTLGDCDFKKIRKLIDEKVSDILTQYRALVSGNSSSQLVLPDALKTLPTYLLAFEKSELMKNNTRSSRGNDRVYDLLKYTMFNSAQLSYKLYPQFVPFHVLLEEDDLLFYDTNSKLLQVRDTTMENVAVRASRAHIMQGGCYFIFQGEVVYLWIDANTNKMLLQDLLGINPDLNIAQISLFGNSLPETGTDINQKAFNVLKNWSQIVGKTSLPILLLRPNVDQYFNDVMNGLCVEDKTMEMVDSFDQYFVNLHKNIQEKLRKEDFVKISTSSKGSNDMTHQKFVQF</sequence>
<dbReference type="GO" id="GO:0090110">
    <property type="term" value="P:COPII-coated vesicle cargo loading"/>
    <property type="evidence" value="ECO:0007669"/>
    <property type="project" value="EnsemblFungi"/>
</dbReference>
<dbReference type="Pfam" id="PF04810">
    <property type="entry name" value="zf-Sec23_Sec24"/>
    <property type="match status" value="1"/>
</dbReference>
<evidence type="ECO:0000313" key="13">
    <source>
        <dbReference type="EMBL" id="CCC71501.1"/>
    </source>
</evidence>
<dbReference type="PANTHER" id="PTHR13803">
    <property type="entry name" value="SEC24-RELATED PROTEIN"/>
    <property type="match status" value="1"/>
</dbReference>
<keyword evidence="6" id="KW-0653">Protein transport</keyword>
<dbReference type="PANTHER" id="PTHR13803:SF4">
    <property type="entry name" value="SECRETORY 24CD, ISOFORM C"/>
    <property type="match status" value="1"/>
</dbReference>
<feature type="compositionally biased region" description="Low complexity" evidence="8">
    <location>
        <begin position="1"/>
        <end position="28"/>
    </location>
</feature>
<keyword evidence="7" id="KW-0333">Golgi apparatus</keyword>
<evidence type="ECO:0000256" key="4">
    <source>
        <dbReference type="ARBA" id="ARBA00022448"/>
    </source>
</evidence>
<reference evidence="13 14" key="1">
    <citation type="journal article" date="2011" name="Proc. Natl. Acad. Sci. U.S.A.">
        <title>Evolutionary erosion of yeast sex chromosomes by mating-type switching accidents.</title>
        <authorList>
            <person name="Gordon J.L."/>
            <person name="Armisen D."/>
            <person name="Proux-Wera E."/>
            <person name="Oheigeartaigh S.S."/>
            <person name="Byrne K.P."/>
            <person name="Wolfe K.H."/>
        </authorList>
    </citation>
    <scope>NUCLEOTIDE SEQUENCE [LARGE SCALE GENOMIC DNA]</scope>
    <source>
        <strain evidence="14">ATCC 76901 / BCRC 22586 / CBS 4309 / NBRC 1992 / NRRL Y-12630</strain>
    </source>
</reference>
<comment type="similarity">
    <text evidence="3">Belongs to the SEC23/SEC24 family. SEC24 subfamily.</text>
</comment>
<gene>
    <name evidence="13" type="primary">NCAS0H01910</name>
    <name evidence="13" type="ordered locus">NCAS_0H01910</name>
</gene>
<dbReference type="InterPro" id="IPR029006">
    <property type="entry name" value="ADF-H/Gelsolin-like_dom_sf"/>
</dbReference>
<dbReference type="InterPro" id="IPR012990">
    <property type="entry name" value="Beta-sandwich_Sec23_24"/>
</dbReference>
<dbReference type="Gene3D" id="3.40.50.410">
    <property type="entry name" value="von Willebrand factor, type A domain"/>
    <property type="match status" value="1"/>
</dbReference>
<dbReference type="RefSeq" id="XP_003677849.1">
    <property type="nucleotide sequence ID" value="XM_003677801.1"/>
</dbReference>
<dbReference type="SUPFAM" id="SSF81995">
    <property type="entry name" value="beta-sandwich domain of Sec23/24"/>
    <property type="match status" value="1"/>
</dbReference>
<dbReference type="Gene3D" id="2.60.40.1670">
    <property type="entry name" value="beta-sandwich domain of Sec23/24"/>
    <property type="match status" value="1"/>
</dbReference>
<feature type="domain" description="Sec23/Sec24 beta-sandwich" evidence="12">
    <location>
        <begin position="555"/>
        <end position="638"/>
    </location>
</feature>
<dbReference type="Gene3D" id="3.40.20.10">
    <property type="entry name" value="Severin"/>
    <property type="match status" value="1"/>
</dbReference>
<evidence type="ECO:0000259" key="10">
    <source>
        <dbReference type="Pfam" id="PF04811"/>
    </source>
</evidence>
<reference key="2">
    <citation type="submission" date="2011-08" db="EMBL/GenBank/DDBJ databases">
        <title>Genome sequence of Naumovozyma castellii.</title>
        <authorList>
            <person name="Gordon J.L."/>
            <person name="Armisen D."/>
            <person name="Proux-Wera E."/>
            <person name="OhEigeartaigh S.S."/>
            <person name="Byrne K.P."/>
            <person name="Wolfe K.H."/>
        </authorList>
    </citation>
    <scope>NUCLEOTIDE SEQUENCE</scope>
    <source>
        <strain>Type strain:CBS 4309</strain>
    </source>
</reference>
<dbReference type="SUPFAM" id="SSF82919">
    <property type="entry name" value="Zn-finger domain of Sec23/24"/>
    <property type="match status" value="1"/>
</dbReference>
<dbReference type="STRING" id="1064592.G0VJ23"/>
<dbReference type="Gene3D" id="1.20.120.730">
    <property type="entry name" value="Sec23/Sec24 helical domain"/>
    <property type="match status" value="1"/>
</dbReference>
<feature type="compositionally biased region" description="Basic residues" evidence="8">
    <location>
        <begin position="29"/>
        <end position="39"/>
    </location>
</feature>
<dbReference type="Gene3D" id="2.30.30.380">
    <property type="entry name" value="Zn-finger domain of Sec23/24"/>
    <property type="match status" value="1"/>
</dbReference>
<dbReference type="InterPro" id="IPR036465">
    <property type="entry name" value="vWFA_dom_sf"/>
</dbReference>
<dbReference type="SUPFAM" id="SSF82754">
    <property type="entry name" value="C-terminal, gelsolin-like domain of Sec23/24"/>
    <property type="match status" value="1"/>
</dbReference>
<dbReference type="InterPro" id="IPR050550">
    <property type="entry name" value="SEC23_SEC24_subfamily"/>
</dbReference>